<dbReference type="Pfam" id="PF00293">
    <property type="entry name" value="NUDIX"/>
    <property type="match status" value="1"/>
</dbReference>
<dbReference type="PROSITE" id="PS51462">
    <property type="entry name" value="NUDIX"/>
    <property type="match status" value="1"/>
</dbReference>
<dbReference type="PROSITE" id="PS00893">
    <property type="entry name" value="NUDIX_BOX"/>
    <property type="match status" value="1"/>
</dbReference>
<dbReference type="CDD" id="cd04681">
    <property type="entry name" value="NUDIX_Hydrolase"/>
    <property type="match status" value="1"/>
</dbReference>
<evidence type="ECO:0000313" key="4">
    <source>
        <dbReference type="EMBL" id="MBE6269845.1"/>
    </source>
</evidence>
<dbReference type="Proteomes" id="UP000806522">
    <property type="component" value="Unassembled WGS sequence"/>
</dbReference>
<proteinExistence type="inferred from homology"/>
<dbReference type="InterPro" id="IPR000086">
    <property type="entry name" value="NUDIX_hydrolase_dom"/>
</dbReference>
<reference evidence="4" key="1">
    <citation type="submission" date="2019-04" db="EMBL/GenBank/DDBJ databases">
        <title>Evolution of Biomass-Degrading Anaerobic Consortia Revealed by Metagenomics.</title>
        <authorList>
            <person name="Peng X."/>
        </authorList>
    </citation>
    <scope>NUCLEOTIDE SEQUENCE</scope>
    <source>
        <strain evidence="4">SIG140</strain>
    </source>
</reference>
<protein>
    <submittedName>
        <fullName evidence="4">NUDIX domain-containing protein</fullName>
    </submittedName>
</protein>
<evidence type="ECO:0000256" key="2">
    <source>
        <dbReference type="RuleBase" id="RU003476"/>
    </source>
</evidence>
<evidence type="ECO:0000313" key="5">
    <source>
        <dbReference type="Proteomes" id="UP000806522"/>
    </source>
</evidence>
<dbReference type="GO" id="GO:0016787">
    <property type="term" value="F:hydrolase activity"/>
    <property type="evidence" value="ECO:0007669"/>
    <property type="project" value="UniProtKB-KW"/>
</dbReference>
<gene>
    <name evidence="4" type="ORF">E7101_02715</name>
</gene>
<evidence type="ECO:0000256" key="1">
    <source>
        <dbReference type="ARBA" id="ARBA00022801"/>
    </source>
</evidence>
<dbReference type="EMBL" id="SUYC01000002">
    <property type="protein sequence ID" value="MBE6269845.1"/>
    <property type="molecule type" value="Genomic_DNA"/>
</dbReference>
<dbReference type="PANTHER" id="PTHR43736">
    <property type="entry name" value="ADP-RIBOSE PYROPHOSPHATASE"/>
    <property type="match status" value="1"/>
</dbReference>
<evidence type="ECO:0000259" key="3">
    <source>
        <dbReference type="PROSITE" id="PS51462"/>
    </source>
</evidence>
<dbReference type="SUPFAM" id="SSF55811">
    <property type="entry name" value="Nudix"/>
    <property type="match status" value="1"/>
</dbReference>
<sequence length="177" mass="20091">MTEHPLEVFRFCPKCGSQDFKIHNALSRHCTNCGFTFYQNPRASTAAFILNDKGELLVARRGKEPAKGTLDLPGGFVDNDENAEQGMVREIKEETGLDIDPDTVEYQFSIPNVYHYSGMDIHTLDLFFLCHITGEAEVKADDDAAELQWVPLREVYVERFGLCSIRQAVHRFLSQNC</sequence>
<dbReference type="InterPro" id="IPR015797">
    <property type="entry name" value="NUDIX_hydrolase-like_dom_sf"/>
</dbReference>
<feature type="domain" description="Nudix hydrolase" evidence="3">
    <location>
        <begin position="40"/>
        <end position="176"/>
    </location>
</feature>
<dbReference type="InterPro" id="IPR020476">
    <property type="entry name" value="Nudix_hydrolase"/>
</dbReference>
<dbReference type="Gene3D" id="3.90.79.10">
    <property type="entry name" value="Nucleoside Triphosphate Pyrophosphohydrolase"/>
    <property type="match status" value="1"/>
</dbReference>
<keyword evidence="1 2" id="KW-0378">Hydrolase</keyword>
<dbReference type="InterPro" id="IPR020084">
    <property type="entry name" value="NUDIX_hydrolase_CS"/>
</dbReference>
<name>A0A9D5NYG1_XYLRU</name>
<organism evidence="4 5">
    <name type="scientific">Xylanibacter ruminicola</name>
    <name type="common">Prevotella ruminicola</name>
    <dbReference type="NCBI Taxonomy" id="839"/>
    <lineage>
        <taxon>Bacteria</taxon>
        <taxon>Pseudomonadati</taxon>
        <taxon>Bacteroidota</taxon>
        <taxon>Bacteroidia</taxon>
        <taxon>Bacteroidales</taxon>
        <taxon>Prevotellaceae</taxon>
        <taxon>Xylanibacter</taxon>
    </lineage>
</organism>
<comment type="similarity">
    <text evidence="2">Belongs to the Nudix hydrolase family.</text>
</comment>
<dbReference type="PRINTS" id="PR00502">
    <property type="entry name" value="NUDIXFAMILY"/>
</dbReference>
<dbReference type="AlphaFoldDB" id="A0A9D5NYG1"/>
<dbReference type="PANTHER" id="PTHR43736:SF1">
    <property type="entry name" value="DIHYDRONEOPTERIN TRIPHOSPHATE DIPHOSPHATASE"/>
    <property type="match status" value="1"/>
</dbReference>
<accession>A0A9D5NYG1</accession>
<comment type="caution">
    <text evidence="4">The sequence shown here is derived from an EMBL/GenBank/DDBJ whole genome shotgun (WGS) entry which is preliminary data.</text>
</comment>